<feature type="transmembrane region" description="Helical" evidence="1">
    <location>
        <begin position="103"/>
        <end position="120"/>
    </location>
</feature>
<accession>A0ABP6RF06</accession>
<evidence type="ECO:0000313" key="2">
    <source>
        <dbReference type="EMBL" id="GAA3287816.1"/>
    </source>
</evidence>
<comment type="caution">
    <text evidence="2">The sequence shown here is derived from an EMBL/GenBank/DDBJ whole genome shotgun (WGS) entry which is preliminary data.</text>
</comment>
<protein>
    <recommendedName>
        <fullName evidence="4">DUF4233 domain-containing protein</fullName>
    </recommendedName>
</protein>
<keyword evidence="1" id="KW-1133">Transmembrane helix</keyword>
<dbReference type="InterPro" id="IPR025327">
    <property type="entry name" value="DUF4233"/>
</dbReference>
<feature type="transmembrane region" description="Helical" evidence="1">
    <location>
        <begin position="55"/>
        <end position="75"/>
    </location>
</feature>
<name>A0ABP6RF06_9MICC</name>
<organism evidence="2 3">
    <name type="scientific">Nesterenkonia halobia</name>
    <dbReference type="NCBI Taxonomy" id="37922"/>
    <lineage>
        <taxon>Bacteria</taxon>
        <taxon>Bacillati</taxon>
        <taxon>Actinomycetota</taxon>
        <taxon>Actinomycetes</taxon>
        <taxon>Micrococcales</taxon>
        <taxon>Micrococcaceae</taxon>
        <taxon>Nesterenkonia</taxon>
    </lineage>
</organism>
<evidence type="ECO:0000256" key="1">
    <source>
        <dbReference type="SAM" id="Phobius"/>
    </source>
</evidence>
<gene>
    <name evidence="2" type="ORF">GCM10020260_25050</name>
</gene>
<feature type="transmembrane region" description="Helical" evidence="1">
    <location>
        <begin position="21"/>
        <end position="43"/>
    </location>
</feature>
<keyword evidence="3" id="KW-1185">Reference proteome</keyword>
<dbReference type="Proteomes" id="UP001501736">
    <property type="component" value="Unassembled WGS sequence"/>
</dbReference>
<dbReference type="EMBL" id="BAAAYG010000014">
    <property type="protein sequence ID" value="GAA3287816.1"/>
    <property type="molecule type" value="Genomic_DNA"/>
</dbReference>
<evidence type="ECO:0000313" key="3">
    <source>
        <dbReference type="Proteomes" id="UP001501736"/>
    </source>
</evidence>
<dbReference type="RefSeq" id="WP_344721917.1">
    <property type="nucleotide sequence ID" value="NZ_BAAAYG010000014.1"/>
</dbReference>
<proteinExistence type="predicted"/>
<keyword evidence="1" id="KW-0812">Transmembrane</keyword>
<sequence>MARRTRAQREWRPGMVRPPRSVRVMFASSVLCLEALLMVFYGLAMWGLNRDASHAGWLLAGSLVVAVVMVLTCALLRRPLGFVLGWVLQLVVIAGGIFDPFGYTYVLGAIFLGCWWFAVVKGRQLDREKMERYREEERLAAEAEGAEQTGSEETPE</sequence>
<evidence type="ECO:0008006" key="4">
    <source>
        <dbReference type="Google" id="ProtNLM"/>
    </source>
</evidence>
<feature type="transmembrane region" description="Helical" evidence="1">
    <location>
        <begin position="80"/>
        <end position="97"/>
    </location>
</feature>
<reference evidence="3" key="1">
    <citation type="journal article" date="2019" name="Int. J. Syst. Evol. Microbiol.">
        <title>The Global Catalogue of Microorganisms (GCM) 10K type strain sequencing project: providing services to taxonomists for standard genome sequencing and annotation.</title>
        <authorList>
            <consortium name="The Broad Institute Genomics Platform"/>
            <consortium name="The Broad Institute Genome Sequencing Center for Infectious Disease"/>
            <person name="Wu L."/>
            <person name="Ma J."/>
        </authorList>
    </citation>
    <scope>NUCLEOTIDE SEQUENCE [LARGE SCALE GENOMIC DNA]</scope>
    <source>
        <strain evidence="3">JCM 11483</strain>
    </source>
</reference>
<dbReference type="Pfam" id="PF14017">
    <property type="entry name" value="DUF4233"/>
    <property type="match status" value="1"/>
</dbReference>
<keyword evidence="1" id="KW-0472">Membrane</keyword>